<evidence type="ECO:0000256" key="7">
    <source>
        <dbReference type="SAM" id="MobiDB-lite"/>
    </source>
</evidence>
<dbReference type="GO" id="GO:0051723">
    <property type="term" value="F:protein methylesterase activity"/>
    <property type="evidence" value="ECO:0007669"/>
    <property type="project" value="UniProtKB-EC"/>
</dbReference>
<evidence type="ECO:0000256" key="2">
    <source>
        <dbReference type="ARBA" id="ARBA00013111"/>
    </source>
</evidence>
<feature type="region of interest" description="Disordered" evidence="7">
    <location>
        <begin position="15"/>
        <end position="51"/>
    </location>
</feature>
<evidence type="ECO:0000256" key="3">
    <source>
        <dbReference type="ARBA" id="ARBA00020672"/>
    </source>
</evidence>
<proteinExistence type="inferred from homology"/>
<dbReference type="Gene3D" id="3.40.50.1820">
    <property type="entry name" value="alpha/beta hydrolase"/>
    <property type="match status" value="1"/>
</dbReference>
<accession>A0A0C3PTT9</accession>
<evidence type="ECO:0000256" key="5">
    <source>
        <dbReference type="ARBA" id="ARBA00022801"/>
    </source>
</evidence>
<sequence>MSDLYRSAMHARISMLPPVPPPAHAPDGDEDEEAADSIGALPSSRGGSRARASNANFAPVSAAGYFEQALQVAVPESQLDVRVYYSASKAADATVIVCHHGAGWSGLTFACLAKELTRASKGECGVLAFDARGHGKTSSTAQPPPEQENLEIDNLVSDFVHLTSNVFKDPATCPTLLLVGHSLGGSVMVRACPLLQERKYKIAGVSVLDVVE</sequence>
<dbReference type="EMBL" id="KN840449">
    <property type="protein sequence ID" value="KIP11003.1"/>
    <property type="molecule type" value="Genomic_DNA"/>
</dbReference>
<evidence type="ECO:0000259" key="8">
    <source>
        <dbReference type="Pfam" id="PF12697"/>
    </source>
</evidence>
<keyword evidence="4" id="KW-0719">Serine esterase</keyword>
<dbReference type="EC" id="3.1.1.89" evidence="2"/>
<dbReference type="InterPro" id="IPR016812">
    <property type="entry name" value="PPase_methylesterase_euk"/>
</dbReference>
<evidence type="ECO:0000256" key="1">
    <source>
        <dbReference type="ARBA" id="ARBA00008645"/>
    </source>
</evidence>
<gene>
    <name evidence="9" type="ORF">PHLGIDRAFT_84127</name>
</gene>
<evidence type="ECO:0000256" key="6">
    <source>
        <dbReference type="ARBA" id="ARBA00049203"/>
    </source>
</evidence>
<comment type="catalytic activity">
    <reaction evidence="6">
        <text>[phosphatase 2A protein]-C-terminal L-leucine methyl ester + H2O = [phosphatase 2A protein]-C-terminal L-leucine + methanol + H(+)</text>
        <dbReference type="Rhea" id="RHEA:48548"/>
        <dbReference type="Rhea" id="RHEA-COMP:12134"/>
        <dbReference type="Rhea" id="RHEA-COMP:12135"/>
        <dbReference type="ChEBI" id="CHEBI:15377"/>
        <dbReference type="ChEBI" id="CHEBI:15378"/>
        <dbReference type="ChEBI" id="CHEBI:17790"/>
        <dbReference type="ChEBI" id="CHEBI:90516"/>
        <dbReference type="ChEBI" id="CHEBI:90517"/>
        <dbReference type="EC" id="3.1.1.89"/>
    </reaction>
</comment>
<evidence type="ECO:0000313" key="10">
    <source>
        <dbReference type="Proteomes" id="UP000053257"/>
    </source>
</evidence>
<dbReference type="PANTHER" id="PTHR14189:SF0">
    <property type="entry name" value="PROTEIN PHOSPHATASE METHYLESTERASE 1"/>
    <property type="match status" value="1"/>
</dbReference>
<keyword evidence="10" id="KW-1185">Reference proteome</keyword>
<evidence type="ECO:0000256" key="4">
    <source>
        <dbReference type="ARBA" id="ARBA00022487"/>
    </source>
</evidence>
<feature type="domain" description="AB hydrolase-1" evidence="8">
    <location>
        <begin position="96"/>
        <end position="205"/>
    </location>
</feature>
<dbReference type="Pfam" id="PF12697">
    <property type="entry name" value="Abhydrolase_6"/>
    <property type="match status" value="1"/>
</dbReference>
<dbReference type="InterPro" id="IPR000073">
    <property type="entry name" value="AB_hydrolase_1"/>
</dbReference>
<dbReference type="PANTHER" id="PTHR14189">
    <property type="entry name" value="PROTEIN PHOSPHATASE METHYLESTERASE-1 RELATED"/>
    <property type="match status" value="1"/>
</dbReference>
<dbReference type="Proteomes" id="UP000053257">
    <property type="component" value="Unassembled WGS sequence"/>
</dbReference>
<dbReference type="InterPro" id="IPR029058">
    <property type="entry name" value="AB_hydrolase_fold"/>
</dbReference>
<dbReference type="OrthoDB" id="194865at2759"/>
<dbReference type="SUPFAM" id="SSF53474">
    <property type="entry name" value="alpha/beta-Hydrolases"/>
    <property type="match status" value="1"/>
</dbReference>
<dbReference type="AlphaFoldDB" id="A0A0C3PTT9"/>
<keyword evidence="5" id="KW-0378">Hydrolase</keyword>
<dbReference type="STRING" id="745531.A0A0C3PTT9"/>
<organism evidence="9 10">
    <name type="scientific">Phlebiopsis gigantea (strain 11061_1 CR5-6)</name>
    <name type="common">White-rot fungus</name>
    <name type="synonym">Peniophora gigantea</name>
    <dbReference type="NCBI Taxonomy" id="745531"/>
    <lineage>
        <taxon>Eukaryota</taxon>
        <taxon>Fungi</taxon>
        <taxon>Dikarya</taxon>
        <taxon>Basidiomycota</taxon>
        <taxon>Agaricomycotina</taxon>
        <taxon>Agaricomycetes</taxon>
        <taxon>Polyporales</taxon>
        <taxon>Phanerochaetaceae</taxon>
        <taxon>Phlebiopsis</taxon>
    </lineage>
</organism>
<protein>
    <recommendedName>
        <fullName evidence="3">Protein phosphatase methylesterase 1</fullName>
        <ecNumber evidence="2">3.1.1.89</ecNumber>
    </recommendedName>
</protein>
<name>A0A0C3PTT9_PHLG1</name>
<dbReference type="HOGENOM" id="CLU_024818_1_0_1"/>
<evidence type="ECO:0000313" key="9">
    <source>
        <dbReference type="EMBL" id="KIP11003.1"/>
    </source>
</evidence>
<comment type="similarity">
    <text evidence="1">Belongs to the AB hydrolase superfamily.</text>
</comment>
<feature type="non-terminal residue" evidence="9">
    <location>
        <position position="212"/>
    </location>
</feature>
<reference evidence="9 10" key="1">
    <citation type="journal article" date="2014" name="PLoS Genet.">
        <title>Analysis of the Phlebiopsis gigantea genome, transcriptome and secretome provides insight into its pioneer colonization strategies of wood.</title>
        <authorList>
            <person name="Hori C."/>
            <person name="Ishida T."/>
            <person name="Igarashi K."/>
            <person name="Samejima M."/>
            <person name="Suzuki H."/>
            <person name="Master E."/>
            <person name="Ferreira P."/>
            <person name="Ruiz-Duenas F.J."/>
            <person name="Held B."/>
            <person name="Canessa P."/>
            <person name="Larrondo L.F."/>
            <person name="Schmoll M."/>
            <person name="Druzhinina I.S."/>
            <person name="Kubicek C.P."/>
            <person name="Gaskell J.A."/>
            <person name="Kersten P."/>
            <person name="St John F."/>
            <person name="Glasner J."/>
            <person name="Sabat G."/>
            <person name="Splinter BonDurant S."/>
            <person name="Syed K."/>
            <person name="Yadav J."/>
            <person name="Mgbeahuruike A.C."/>
            <person name="Kovalchuk A."/>
            <person name="Asiegbu F.O."/>
            <person name="Lackner G."/>
            <person name="Hoffmeister D."/>
            <person name="Rencoret J."/>
            <person name="Gutierrez A."/>
            <person name="Sun H."/>
            <person name="Lindquist E."/>
            <person name="Barry K."/>
            <person name="Riley R."/>
            <person name="Grigoriev I.V."/>
            <person name="Henrissat B."/>
            <person name="Kues U."/>
            <person name="Berka R.M."/>
            <person name="Martinez A.T."/>
            <person name="Covert S.F."/>
            <person name="Blanchette R.A."/>
            <person name="Cullen D."/>
        </authorList>
    </citation>
    <scope>NUCLEOTIDE SEQUENCE [LARGE SCALE GENOMIC DNA]</scope>
    <source>
        <strain evidence="9 10">11061_1 CR5-6</strain>
    </source>
</reference>